<proteinExistence type="predicted"/>
<keyword evidence="2" id="KW-0812">Transmembrane</keyword>
<gene>
    <name evidence="3" type="ORF">CLV41_1011263</name>
</gene>
<organism evidence="3 4">
    <name type="scientific">Roseibium marinum</name>
    <dbReference type="NCBI Taxonomy" id="281252"/>
    <lineage>
        <taxon>Bacteria</taxon>
        <taxon>Pseudomonadati</taxon>
        <taxon>Pseudomonadota</taxon>
        <taxon>Alphaproteobacteria</taxon>
        <taxon>Hyphomicrobiales</taxon>
        <taxon>Stappiaceae</taxon>
        <taxon>Roseibium</taxon>
    </lineage>
</organism>
<accession>A0A2S3V4T5</accession>
<dbReference type="RefSeq" id="WP_103221320.1">
    <property type="nucleotide sequence ID" value="NZ_PPCN01000001.1"/>
</dbReference>
<feature type="region of interest" description="Disordered" evidence="1">
    <location>
        <begin position="86"/>
        <end position="118"/>
    </location>
</feature>
<evidence type="ECO:0000256" key="2">
    <source>
        <dbReference type="SAM" id="Phobius"/>
    </source>
</evidence>
<dbReference type="AlphaFoldDB" id="A0A2S3V4T5"/>
<feature type="transmembrane region" description="Helical" evidence="2">
    <location>
        <begin position="27"/>
        <end position="50"/>
    </location>
</feature>
<feature type="compositionally biased region" description="Basic residues" evidence="1">
    <location>
        <begin position="109"/>
        <end position="118"/>
    </location>
</feature>
<dbReference type="EMBL" id="PPCN01000001">
    <property type="protein sequence ID" value="POF34803.1"/>
    <property type="molecule type" value="Genomic_DNA"/>
</dbReference>
<evidence type="ECO:0000313" key="4">
    <source>
        <dbReference type="Proteomes" id="UP000236959"/>
    </source>
</evidence>
<name>A0A2S3V4T5_9HYPH</name>
<comment type="caution">
    <text evidence="3">The sequence shown here is derived from an EMBL/GenBank/DDBJ whole genome shotgun (WGS) entry which is preliminary data.</text>
</comment>
<keyword evidence="4" id="KW-1185">Reference proteome</keyword>
<keyword evidence="2" id="KW-0472">Membrane</keyword>
<keyword evidence="2" id="KW-1133">Transmembrane helix</keyword>
<dbReference type="Proteomes" id="UP000236959">
    <property type="component" value="Unassembled WGS sequence"/>
</dbReference>
<evidence type="ECO:0000256" key="1">
    <source>
        <dbReference type="SAM" id="MobiDB-lite"/>
    </source>
</evidence>
<sequence>MTQAELIAALPAGRLPPELMELGPADLLALFGAGLMVSALVALLIAPFVARRPSRKARIRATRALPTEERLLEIARILGHLPEDLRPAAYGGEEPPSGQTIERMALKSRVSHGGKAGR</sequence>
<reference evidence="3 4" key="1">
    <citation type="submission" date="2018-01" db="EMBL/GenBank/DDBJ databases">
        <title>Genomic Encyclopedia of Archaeal and Bacterial Type Strains, Phase II (KMG-II): from individual species to whole genera.</title>
        <authorList>
            <person name="Goeker M."/>
        </authorList>
    </citation>
    <scope>NUCLEOTIDE SEQUENCE [LARGE SCALE GENOMIC DNA]</scope>
    <source>
        <strain evidence="3 4">DSM 17023</strain>
    </source>
</reference>
<evidence type="ECO:0000313" key="3">
    <source>
        <dbReference type="EMBL" id="POF34803.1"/>
    </source>
</evidence>
<protein>
    <submittedName>
        <fullName evidence="3">Uncharacterized protein</fullName>
    </submittedName>
</protein>
<dbReference type="OrthoDB" id="8455859at2"/>